<feature type="region of interest" description="Disordered" evidence="5">
    <location>
        <begin position="221"/>
        <end position="354"/>
    </location>
</feature>
<dbReference type="InterPro" id="IPR022043">
    <property type="entry name" value="CAF1A_DD"/>
</dbReference>
<feature type="region of interest" description="Disordered" evidence="5">
    <location>
        <begin position="814"/>
        <end position="842"/>
    </location>
</feature>
<proteinExistence type="predicted"/>
<comment type="subcellular location">
    <subcellularLocation>
        <location evidence="1">Nucleus</location>
    </subcellularLocation>
</comment>
<dbReference type="Pfam" id="PF21796">
    <property type="entry name" value="Cac1_C"/>
    <property type="match status" value="1"/>
</dbReference>
<sequence length="842" mass="96119">MGDAMLVVETEKKGLKRKREKQKFEGLTPDERHAWLKSLNEELESLKRYFNEVISSDVGLESHFGSVNTSVNAMIALLLEEKSAPYSKLVSEIYEKLKERESGVSIASVKSSVLYVGQRVAYGISTPDVDILEDDTGSSLWCWETRDMKFLPNSVRSTLKIRRICRKKLNERIAAISDVISSLQNPEGHPTYVHDMMKAADKLCKVPAEADIRKLVESLAQKNGSEMADKEAKRKVKEAEKEKKKMDRELQKEKLESESGQKRLQQEAEKHVKRREKEEAELRKQLKRKQEEAEREQRRREKEEAELKKQRSVQKQASIMERFLKRSKTNMTMQNDEEASATPPDSNVNRNESAPESVTVLMDSALHNKDEFDVEEIRKSHMNSWRCLGHSIRSNNKQHWGMRRKPKTQLIKELKLTSNKEPAREDDLCIDSVVDGWGQTSKDDKSCHTKTSASSTLIRKCIKRKQLLQFDKSHRPAFYGIWPKKSNVVGPRHPLEKDPDLDYDIDSDEEWEEEEPGESLSDSDKDEEEILHEGSLKADEEESEDGFFVPDGYLSENEILKVEKWRTGGNISNNHINWVVGVETDRPTNNFAAETTDSSPSGKPEAEIEEYSGWIRQQKYLQKLTEHALKKNQPLIIVNLMHEKVELLSSDDLTGTLKAEQMCLQALTMRAFPGGLSIELPCDNNLPEENQEASTPGAIRGAVSVSDSELCEMVSVIQSCGQGMNKVLESLQQRFPAISKSHLRNKVREVSDFVDNRWKVKKEILDKLGMSISPGEVSFHSVFMWYRLQHRKKSGGRTKSIATFFSKRCLPPSGHVNPCKSSPESLKPSSSNQQQRECTENN</sequence>
<comment type="caution">
    <text evidence="8">The sequence shown here is derived from an EMBL/GenBank/DDBJ whole genome shotgun (WGS) entry which is preliminary data.</text>
</comment>
<keyword evidence="3" id="KW-0234">DNA repair</keyword>
<feature type="compositionally biased region" description="Polar residues" evidence="5">
    <location>
        <begin position="343"/>
        <end position="354"/>
    </location>
</feature>
<dbReference type="AlphaFoldDB" id="A0A9Q1KP32"/>
<feature type="region of interest" description="Disordered" evidence="5">
    <location>
        <begin position="508"/>
        <end position="548"/>
    </location>
</feature>
<dbReference type="GO" id="GO:0005634">
    <property type="term" value="C:nucleus"/>
    <property type="evidence" value="ECO:0007669"/>
    <property type="project" value="UniProtKB-SubCell"/>
</dbReference>
<dbReference type="PANTHER" id="PTHR15272">
    <property type="entry name" value="CHROMATIN ASSEMBLY FACTOR 1 SUBUNIT A CAF-1 SUBUNIT A"/>
    <property type="match status" value="1"/>
</dbReference>
<protein>
    <submittedName>
        <fullName evidence="8">Uncharacterized protein</fullName>
    </submittedName>
</protein>
<dbReference type="GO" id="GO:0006281">
    <property type="term" value="P:DNA repair"/>
    <property type="evidence" value="ECO:0007669"/>
    <property type="project" value="UniProtKB-KW"/>
</dbReference>
<feature type="compositionally biased region" description="Low complexity" evidence="5">
    <location>
        <begin position="820"/>
        <end position="831"/>
    </location>
</feature>
<accession>A0A9Q1KP32</accession>
<keyword evidence="2" id="KW-0227">DNA damage</keyword>
<keyword evidence="4" id="KW-0539">Nucleus</keyword>
<evidence type="ECO:0000256" key="3">
    <source>
        <dbReference type="ARBA" id="ARBA00023204"/>
    </source>
</evidence>
<organism evidence="8 9">
    <name type="scientific">Carnegiea gigantea</name>
    <dbReference type="NCBI Taxonomy" id="171969"/>
    <lineage>
        <taxon>Eukaryota</taxon>
        <taxon>Viridiplantae</taxon>
        <taxon>Streptophyta</taxon>
        <taxon>Embryophyta</taxon>
        <taxon>Tracheophyta</taxon>
        <taxon>Spermatophyta</taxon>
        <taxon>Magnoliopsida</taxon>
        <taxon>eudicotyledons</taxon>
        <taxon>Gunneridae</taxon>
        <taxon>Pentapetalae</taxon>
        <taxon>Caryophyllales</taxon>
        <taxon>Cactineae</taxon>
        <taxon>Cactaceae</taxon>
        <taxon>Cactoideae</taxon>
        <taxon>Echinocereeae</taxon>
        <taxon>Carnegiea</taxon>
    </lineage>
</organism>
<dbReference type="InterPro" id="IPR048800">
    <property type="entry name" value="Cac1-like_C"/>
</dbReference>
<dbReference type="EMBL" id="JAKOGI010000048">
    <property type="protein sequence ID" value="KAJ8446797.1"/>
    <property type="molecule type" value="Genomic_DNA"/>
</dbReference>
<evidence type="ECO:0000256" key="4">
    <source>
        <dbReference type="ARBA" id="ARBA00023242"/>
    </source>
</evidence>
<dbReference type="GO" id="GO:0033186">
    <property type="term" value="C:CAF-1 complex"/>
    <property type="evidence" value="ECO:0007669"/>
    <property type="project" value="TreeGrafter"/>
</dbReference>
<evidence type="ECO:0000256" key="1">
    <source>
        <dbReference type="ARBA" id="ARBA00004123"/>
    </source>
</evidence>
<evidence type="ECO:0000256" key="5">
    <source>
        <dbReference type="SAM" id="MobiDB-lite"/>
    </source>
</evidence>
<dbReference type="OrthoDB" id="440676at2759"/>
<evidence type="ECO:0000313" key="9">
    <source>
        <dbReference type="Proteomes" id="UP001153076"/>
    </source>
</evidence>
<evidence type="ECO:0000259" key="7">
    <source>
        <dbReference type="Pfam" id="PF21796"/>
    </source>
</evidence>
<evidence type="ECO:0000256" key="2">
    <source>
        <dbReference type="ARBA" id="ARBA00022763"/>
    </source>
</evidence>
<evidence type="ECO:0000259" key="6">
    <source>
        <dbReference type="Pfam" id="PF12253"/>
    </source>
</evidence>
<gene>
    <name evidence="8" type="ORF">Cgig2_016107</name>
</gene>
<name>A0A9Q1KP32_9CARY</name>
<dbReference type="PANTHER" id="PTHR15272:SF0">
    <property type="entry name" value="CHROMATIN ASSEMBLY FACTOR 1 SUBUNIT A"/>
    <property type="match status" value="1"/>
</dbReference>
<evidence type="ECO:0000313" key="8">
    <source>
        <dbReference type="EMBL" id="KAJ8446797.1"/>
    </source>
</evidence>
<feature type="compositionally biased region" description="Acidic residues" evidence="5">
    <location>
        <begin position="508"/>
        <end position="517"/>
    </location>
</feature>
<feature type="compositionally biased region" description="Basic and acidic residues" evidence="5">
    <location>
        <begin position="227"/>
        <end position="309"/>
    </location>
</feature>
<reference evidence="8" key="1">
    <citation type="submission" date="2022-04" db="EMBL/GenBank/DDBJ databases">
        <title>Carnegiea gigantea Genome sequencing and assembly v2.</title>
        <authorList>
            <person name="Copetti D."/>
            <person name="Sanderson M.J."/>
            <person name="Burquez A."/>
            <person name="Wojciechowski M.F."/>
        </authorList>
    </citation>
    <scope>NUCLEOTIDE SEQUENCE</scope>
    <source>
        <strain evidence="8">SGP5-SGP5p</strain>
        <tissue evidence="8">Aerial part</tissue>
    </source>
</reference>
<keyword evidence="9" id="KW-1185">Reference proteome</keyword>
<dbReference type="GO" id="GO:0006334">
    <property type="term" value="P:nucleosome assembly"/>
    <property type="evidence" value="ECO:0007669"/>
    <property type="project" value="TreeGrafter"/>
</dbReference>
<feature type="domain" description="Chromatin assembly factor 1 subunit A dimerization" evidence="6">
    <location>
        <begin position="466"/>
        <end position="529"/>
    </location>
</feature>
<dbReference type="Pfam" id="PF12253">
    <property type="entry name" value="CAF1A_dimeriz"/>
    <property type="match status" value="1"/>
</dbReference>
<dbReference type="Proteomes" id="UP001153076">
    <property type="component" value="Unassembled WGS sequence"/>
</dbReference>
<feature type="domain" description="Chromatin assembly factor 1 subunit Cac1-like C-terminal" evidence="7">
    <location>
        <begin position="710"/>
        <end position="760"/>
    </location>
</feature>